<keyword evidence="2 4" id="KW-0479">Metal-binding</keyword>
<keyword evidence="4" id="KW-0560">Oxidoreductase</keyword>
<evidence type="ECO:0000313" key="5">
    <source>
        <dbReference type="EMBL" id="KAL0254720.1"/>
    </source>
</evidence>
<dbReference type="InterPro" id="IPR050121">
    <property type="entry name" value="Cytochrome_P450_monoxygenase"/>
</dbReference>
<dbReference type="PRINTS" id="PR00463">
    <property type="entry name" value="EP450I"/>
</dbReference>
<comment type="caution">
    <text evidence="5">The sequence shown here is derived from an EMBL/GenBank/DDBJ whole genome shotgun (WGS) entry which is preliminary data.</text>
</comment>
<dbReference type="InterPro" id="IPR002401">
    <property type="entry name" value="Cyt_P450_E_grp-I"/>
</dbReference>
<dbReference type="GeneID" id="92013328"/>
<dbReference type="PANTHER" id="PTHR24305">
    <property type="entry name" value="CYTOCHROME P450"/>
    <property type="match status" value="1"/>
</dbReference>
<accession>A0ABR3C246</accession>
<organism evidence="5 6">
    <name type="scientific">Diplodia seriata</name>
    <dbReference type="NCBI Taxonomy" id="420778"/>
    <lineage>
        <taxon>Eukaryota</taxon>
        <taxon>Fungi</taxon>
        <taxon>Dikarya</taxon>
        <taxon>Ascomycota</taxon>
        <taxon>Pezizomycotina</taxon>
        <taxon>Dothideomycetes</taxon>
        <taxon>Dothideomycetes incertae sedis</taxon>
        <taxon>Botryosphaeriales</taxon>
        <taxon>Botryosphaeriaceae</taxon>
        <taxon>Diplodia</taxon>
    </lineage>
</organism>
<dbReference type="PROSITE" id="PS00086">
    <property type="entry name" value="CYTOCHROME_P450"/>
    <property type="match status" value="1"/>
</dbReference>
<gene>
    <name evidence="5" type="ORF">SLS55_009243</name>
</gene>
<keyword evidence="6" id="KW-1185">Reference proteome</keyword>
<dbReference type="PRINTS" id="PR00385">
    <property type="entry name" value="P450"/>
</dbReference>
<dbReference type="InterPro" id="IPR017972">
    <property type="entry name" value="Cyt_P450_CS"/>
</dbReference>
<keyword evidence="4" id="KW-0349">Heme</keyword>
<dbReference type="CDD" id="cd11062">
    <property type="entry name" value="CYP58-like"/>
    <property type="match status" value="1"/>
</dbReference>
<comment type="similarity">
    <text evidence="4">Belongs to the cytochrome P450 family.</text>
</comment>
<dbReference type="RefSeq" id="XP_066628591.1">
    <property type="nucleotide sequence ID" value="XM_066780645.1"/>
</dbReference>
<proteinExistence type="inferred from homology"/>
<dbReference type="InterPro" id="IPR001128">
    <property type="entry name" value="Cyt_P450"/>
</dbReference>
<evidence type="ECO:0000256" key="4">
    <source>
        <dbReference type="RuleBase" id="RU000461"/>
    </source>
</evidence>
<reference evidence="5 6" key="1">
    <citation type="submission" date="2024-02" db="EMBL/GenBank/DDBJ databases">
        <title>De novo assembly and annotation of 12 fungi associated with fruit tree decline syndrome in Ontario, Canada.</title>
        <authorList>
            <person name="Sulman M."/>
            <person name="Ellouze W."/>
            <person name="Ilyukhin E."/>
        </authorList>
    </citation>
    <scope>NUCLEOTIDE SEQUENCE [LARGE SCALE GENOMIC DNA]</scope>
    <source>
        <strain evidence="5 6">FDS-637</strain>
    </source>
</reference>
<keyword evidence="3 4" id="KW-0408">Iron</keyword>
<sequence length="516" mass="56516">MAIITTLVHALPTPSPTTATLLLPAITLLILALYRLHLHPLSHVPGPPLAALTSLWLYWHSYRGTEARVIDALHGRYGALVRIAPGEIDVSRGEALAAVYGGAKKGGGFRKAACYRNFDIEGHQSIFSAVDPAHRAPRAKAVVGLFSTRAIRGEGGRGEEVIRGVAERMCRRWKAEKRRSKAAAAAPAAATAQRGEGAKVDVLNLARTLALDAVSEYLFGRSYGGVEEGLKETGGDAAGGELSASQFVNTFVAVGRFFYLPNWVFVAVEALAMRFNVEKHDVESSIGTVVSFVTEIVEEAEKDERKDTYPGRLLEAGFTKDETSAQCLDLIFAGTDSTGMNLATACWWLAKKPEVYELLREEILANSDADPQTMPYLSAVIKETLRISMANPTRLPRVVPSQGWNFESTFIPPGTIVGLSPFTLHFNPDVFPCPDEFLPERWREPTPEMLRDHIPFGLGSRACIARNLATVELYLGLREVVRSGVLEGATCVQDKIEILDWFNSRVVGEKIELEWV</sequence>
<evidence type="ECO:0000256" key="1">
    <source>
        <dbReference type="ARBA" id="ARBA00001971"/>
    </source>
</evidence>
<evidence type="ECO:0000256" key="3">
    <source>
        <dbReference type="ARBA" id="ARBA00023004"/>
    </source>
</evidence>
<dbReference type="Pfam" id="PF00067">
    <property type="entry name" value="p450"/>
    <property type="match status" value="1"/>
</dbReference>
<dbReference type="Proteomes" id="UP001430584">
    <property type="component" value="Unassembled WGS sequence"/>
</dbReference>
<comment type="cofactor">
    <cofactor evidence="1">
        <name>heme</name>
        <dbReference type="ChEBI" id="CHEBI:30413"/>
    </cofactor>
</comment>
<keyword evidence="4" id="KW-0503">Monooxygenase</keyword>
<evidence type="ECO:0000256" key="2">
    <source>
        <dbReference type="ARBA" id="ARBA00022723"/>
    </source>
</evidence>
<dbReference type="SUPFAM" id="SSF48264">
    <property type="entry name" value="Cytochrome P450"/>
    <property type="match status" value="1"/>
</dbReference>
<name>A0ABR3C246_9PEZI</name>
<dbReference type="Gene3D" id="1.10.630.10">
    <property type="entry name" value="Cytochrome P450"/>
    <property type="match status" value="1"/>
</dbReference>
<dbReference type="InterPro" id="IPR036396">
    <property type="entry name" value="Cyt_P450_sf"/>
</dbReference>
<dbReference type="PANTHER" id="PTHR24305:SF156">
    <property type="entry name" value="P450, PUTATIVE (EUROFUNG)-RELATED"/>
    <property type="match status" value="1"/>
</dbReference>
<evidence type="ECO:0008006" key="7">
    <source>
        <dbReference type="Google" id="ProtNLM"/>
    </source>
</evidence>
<dbReference type="EMBL" id="JAJVCZ030000010">
    <property type="protein sequence ID" value="KAL0254720.1"/>
    <property type="molecule type" value="Genomic_DNA"/>
</dbReference>
<protein>
    <recommendedName>
        <fullName evidence="7">Cytochrome P450</fullName>
    </recommendedName>
</protein>
<evidence type="ECO:0000313" key="6">
    <source>
        <dbReference type="Proteomes" id="UP001430584"/>
    </source>
</evidence>